<dbReference type="InterPro" id="IPR036291">
    <property type="entry name" value="NAD(P)-bd_dom_sf"/>
</dbReference>
<dbReference type="AlphaFoldDB" id="A0A7S3D4F3"/>
<dbReference type="InterPro" id="IPR002347">
    <property type="entry name" value="SDR_fam"/>
</dbReference>
<sequence length="277" mass="30019">MKAGFEGVHVVVTGASGGIGIELVKNYLEEGAKVTAQYNTQKGELAQLEEVHDDQLFAVKCDVRAEEEVTALFDSAVERHGPVFSLIANHGIWPTDDTPIVDMGLDRWKNTLDVNLTGVFLCCRQFLRHVRTAEREGKCPKGVNIVLIGSTAGIFGEANHADYSCTKSALMYGMMRSLKNEIARIVPTGRVNSVAPGWVATPLSAAALEDEKLIEKTFMTLPLRKVAYPPDIANACLYLSSPVLAGHVSGEIIEVTGGMEGRVLYTREEALATTAKK</sequence>
<protein>
    <submittedName>
        <fullName evidence="3">Uncharacterized protein</fullName>
    </submittedName>
</protein>
<dbReference type="SUPFAM" id="SSF51735">
    <property type="entry name" value="NAD(P)-binding Rossmann-fold domains"/>
    <property type="match status" value="1"/>
</dbReference>
<keyword evidence="2" id="KW-0560">Oxidoreductase</keyword>
<comment type="similarity">
    <text evidence="1">Belongs to the short-chain dehydrogenases/reductases (SDR) family.</text>
</comment>
<dbReference type="Pfam" id="PF13561">
    <property type="entry name" value="adh_short_C2"/>
    <property type="match status" value="1"/>
</dbReference>
<name>A0A7S3D4F3_9EUKA</name>
<dbReference type="FunFam" id="3.40.50.720:FF:000084">
    <property type="entry name" value="Short-chain dehydrogenase reductase"/>
    <property type="match status" value="1"/>
</dbReference>
<dbReference type="PANTHER" id="PTHR24321:SF8">
    <property type="entry name" value="ESTRADIOL 17-BETA-DEHYDROGENASE 8-RELATED"/>
    <property type="match status" value="1"/>
</dbReference>
<gene>
    <name evidence="3" type="ORF">PBIL07802_LOCUS8489</name>
</gene>
<dbReference type="GO" id="GO:0016491">
    <property type="term" value="F:oxidoreductase activity"/>
    <property type="evidence" value="ECO:0007669"/>
    <property type="project" value="UniProtKB-KW"/>
</dbReference>
<accession>A0A7S3D4F3</accession>
<dbReference type="PRINTS" id="PR00081">
    <property type="entry name" value="GDHRDH"/>
</dbReference>
<proteinExistence type="inferred from homology"/>
<reference evidence="3" key="1">
    <citation type="submission" date="2021-01" db="EMBL/GenBank/DDBJ databases">
        <authorList>
            <person name="Corre E."/>
            <person name="Pelletier E."/>
            <person name="Niang G."/>
            <person name="Scheremetjew M."/>
            <person name="Finn R."/>
            <person name="Kale V."/>
            <person name="Holt S."/>
            <person name="Cochrane G."/>
            <person name="Meng A."/>
            <person name="Brown T."/>
            <person name="Cohen L."/>
        </authorList>
    </citation>
    <scope>NUCLEOTIDE SEQUENCE</scope>
    <source>
        <strain evidence="3">NIES-2562</strain>
    </source>
</reference>
<dbReference type="PANTHER" id="PTHR24321">
    <property type="entry name" value="DEHYDROGENASES, SHORT CHAIN"/>
    <property type="match status" value="1"/>
</dbReference>
<evidence type="ECO:0000256" key="2">
    <source>
        <dbReference type="ARBA" id="ARBA00023002"/>
    </source>
</evidence>
<organism evidence="3">
    <name type="scientific">Palpitomonas bilix</name>
    <dbReference type="NCBI Taxonomy" id="652834"/>
    <lineage>
        <taxon>Eukaryota</taxon>
        <taxon>Eukaryota incertae sedis</taxon>
    </lineage>
</organism>
<evidence type="ECO:0000313" key="3">
    <source>
        <dbReference type="EMBL" id="CAE0246306.1"/>
    </source>
</evidence>
<dbReference type="CDD" id="cd05233">
    <property type="entry name" value="SDR_c"/>
    <property type="match status" value="1"/>
</dbReference>
<dbReference type="Gene3D" id="3.40.50.720">
    <property type="entry name" value="NAD(P)-binding Rossmann-like Domain"/>
    <property type="match status" value="1"/>
</dbReference>
<evidence type="ECO:0000256" key="1">
    <source>
        <dbReference type="ARBA" id="ARBA00006484"/>
    </source>
</evidence>
<dbReference type="EMBL" id="HBIB01012907">
    <property type="protein sequence ID" value="CAE0246306.1"/>
    <property type="molecule type" value="Transcribed_RNA"/>
</dbReference>